<evidence type="ECO:0000256" key="17">
    <source>
        <dbReference type="RuleBase" id="RU003404"/>
    </source>
</evidence>
<keyword evidence="14 17" id="KW-0496">Mitochondrion</keyword>
<organism evidence="21">
    <name type="scientific">Pseudocellus gertschi</name>
    <dbReference type="NCBI Taxonomy" id="1329481"/>
    <lineage>
        <taxon>Eukaryota</taxon>
        <taxon>Metazoa</taxon>
        <taxon>Ecdysozoa</taxon>
        <taxon>Arthropoda</taxon>
        <taxon>Chelicerata</taxon>
        <taxon>Arachnida</taxon>
        <taxon>Ricinulei</taxon>
        <taxon>Ricinoididae</taxon>
        <taxon>Pseudocellus</taxon>
    </lineage>
</organism>
<gene>
    <name evidence="21" type="primary">NAD5</name>
</gene>
<comment type="subcellular location">
    <subcellularLocation>
        <location evidence="2">Mitochondrion inner membrane</location>
        <topology evidence="2">Multi-pass membrane protein</topology>
    </subcellularLocation>
</comment>
<dbReference type="Pfam" id="PF00662">
    <property type="entry name" value="Proton_antipo_N"/>
    <property type="match status" value="1"/>
</dbReference>
<evidence type="ECO:0000256" key="10">
    <source>
        <dbReference type="ARBA" id="ARBA00022982"/>
    </source>
</evidence>
<feature type="transmembrane region" description="Helical" evidence="17">
    <location>
        <begin position="239"/>
        <end position="261"/>
    </location>
</feature>
<evidence type="ECO:0000256" key="9">
    <source>
        <dbReference type="ARBA" id="ARBA00022967"/>
    </source>
</evidence>
<name>W5R4I5_9ARAC</name>
<evidence type="ECO:0000256" key="13">
    <source>
        <dbReference type="ARBA" id="ARBA00023075"/>
    </source>
</evidence>
<feature type="transmembrane region" description="Helical" evidence="17">
    <location>
        <begin position="213"/>
        <end position="233"/>
    </location>
</feature>
<dbReference type="PANTHER" id="PTHR42829">
    <property type="entry name" value="NADH-UBIQUINONE OXIDOREDUCTASE CHAIN 5"/>
    <property type="match status" value="1"/>
</dbReference>
<feature type="domain" description="NADH-Ubiquinone oxidoreductase (complex I) chain 5 N-terminal" evidence="19">
    <location>
        <begin position="45"/>
        <end position="87"/>
    </location>
</feature>
<evidence type="ECO:0000256" key="7">
    <source>
        <dbReference type="ARBA" id="ARBA00022692"/>
    </source>
</evidence>
<comment type="similarity">
    <text evidence="17">Belongs to the complex I subunit 5 family.</text>
</comment>
<evidence type="ECO:0000256" key="5">
    <source>
        <dbReference type="ARBA" id="ARBA00022448"/>
    </source>
</evidence>
<dbReference type="EMBL" id="KC688691">
    <property type="protein sequence ID" value="AGL11939.1"/>
    <property type="molecule type" value="Genomic_DNA"/>
</dbReference>
<dbReference type="GO" id="GO:0015990">
    <property type="term" value="P:electron transport coupled proton transport"/>
    <property type="evidence" value="ECO:0007669"/>
    <property type="project" value="TreeGrafter"/>
</dbReference>
<dbReference type="GO" id="GO:0005743">
    <property type="term" value="C:mitochondrial inner membrane"/>
    <property type="evidence" value="ECO:0007669"/>
    <property type="project" value="UniProtKB-SubCell"/>
</dbReference>
<feature type="transmembrane region" description="Helical" evidence="17">
    <location>
        <begin position="109"/>
        <end position="129"/>
    </location>
</feature>
<feature type="domain" description="NADH:quinone oxidoreductase/Mrp antiporter transmembrane" evidence="18">
    <location>
        <begin position="104"/>
        <end position="378"/>
    </location>
</feature>
<keyword evidence="7 17" id="KW-0812">Transmembrane</keyword>
<feature type="transmembrane region" description="Helical" evidence="17">
    <location>
        <begin position="54"/>
        <end position="75"/>
    </location>
</feature>
<keyword evidence="6" id="KW-0679">Respiratory chain</keyword>
<feature type="transmembrane region" description="Helical" evidence="17">
    <location>
        <begin position="330"/>
        <end position="353"/>
    </location>
</feature>
<accession>W5R4I5</accession>
<keyword evidence="5 17" id="KW-0813">Transport</keyword>
<keyword evidence="8" id="KW-0999">Mitochondrion inner membrane</keyword>
<dbReference type="PANTHER" id="PTHR42829:SF2">
    <property type="entry name" value="NADH-UBIQUINONE OXIDOREDUCTASE CHAIN 5"/>
    <property type="match status" value="1"/>
</dbReference>
<feature type="transmembrane region" description="Helical" evidence="17">
    <location>
        <begin position="176"/>
        <end position="201"/>
    </location>
</feature>
<reference evidence="21" key="1">
    <citation type="submission" date="2013-02" db="EMBL/GenBank/DDBJ databases">
        <title>Variation between mitochondrial genomes of Ricinulei.</title>
        <authorList>
            <person name="Fahrein K."/>
            <person name="Podsiadlowski L."/>
            <person name="Talarico G."/>
        </authorList>
    </citation>
    <scope>NUCLEOTIDE SEQUENCE</scope>
</reference>
<keyword evidence="10" id="KW-0249">Electron transport</keyword>
<evidence type="ECO:0000259" key="19">
    <source>
        <dbReference type="Pfam" id="PF00662"/>
    </source>
</evidence>
<dbReference type="InterPro" id="IPR003945">
    <property type="entry name" value="NU5C-like"/>
</dbReference>
<dbReference type="PRINTS" id="PR01434">
    <property type="entry name" value="NADHDHGNASE5"/>
</dbReference>
<dbReference type="GO" id="GO:0008137">
    <property type="term" value="F:NADH dehydrogenase (ubiquinone) activity"/>
    <property type="evidence" value="ECO:0007669"/>
    <property type="project" value="UniProtKB-EC"/>
</dbReference>
<feature type="transmembrane region" description="Helical" evidence="17">
    <location>
        <begin position="149"/>
        <end position="170"/>
    </location>
</feature>
<evidence type="ECO:0000256" key="1">
    <source>
        <dbReference type="ARBA" id="ARBA00003257"/>
    </source>
</evidence>
<evidence type="ECO:0000256" key="8">
    <source>
        <dbReference type="ARBA" id="ARBA00022792"/>
    </source>
</evidence>
<comment type="catalytic activity">
    <reaction evidence="16 17">
        <text>a ubiquinone + NADH + 5 H(+)(in) = a ubiquinol + NAD(+) + 4 H(+)(out)</text>
        <dbReference type="Rhea" id="RHEA:29091"/>
        <dbReference type="Rhea" id="RHEA-COMP:9565"/>
        <dbReference type="Rhea" id="RHEA-COMP:9566"/>
        <dbReference type="ChEBI" id="CHEBI:15378"/>
        <dbReference type="ChEBI" id="CHEBI:16389"/>
        <dbReference type="ChEBI" id="CHEBI:17976"/>
        <dbReference type="ChEBI" id="CHEBI:57540"/>
        <dbReference type="ChEBI" id="CHEBI:57945"/>
        <dbReference type="EC" id="7.1.1.2"/>
    </reaction>
</comment>
<keyword evidence="13 17" id="KW-0830">Ubiquinone</keyword>
<feature type="transmembrane region" description="Helical" evidence="17">
    <location>
        <begin position="300"/>
        <end position="318"/>
    </location>
</feature>
<evidence type="ECO:0000313" key="21">
    <source>
        <dbReference type="EMBL" id="AGL11939.1"/>
    </source>
</evidence>
<feature type="transmembrane region" description="Helical" evidence="17">
    <location>
        <begin position="365"/>
        <end position="398"/>
    </location>
</feature>
<dbReference type="Pfam" id="PF00361">
    <property type="entry name" value="Proton_antipo_M"/>
    <property type="match status" value="1"/>
</dbReference>
<dbReference type="Pfam" id="PF06455">
    <property type="entry name" value="NADH5_C"/>
    <property type="match status" value="1"/>
</dbReference>
<feature type="transmembrane region" description="Helical" evidence="17">
    <location>
        <begin position="419"/>
        <end position="442"/>
    </location>
</feature>
<evidence type="ECO:0000256" key="2">
    <source>
        <dbReference type="ARBA" id="ARBA00004448"/>
    </source>
</evidence>
<dbReference type="InterPro" id="IPR001750">
    <property type="entry name" value="ND/Mrp_TM"/>
</dbReference>
<dbReference type="InterPro" id="IPR001516">
    <property type="entry name" value="Proton_antipo_N"/>
</dbReference>
<keyword evidence="9" id="KW-1278">Translocase</keyword>
<evidence type="ECO:0000256" key="14">
    <source>
        <dbReference type="ARBA" id="ARBA00023128"/>
    </source>
</evidence>
<feature type="transmembrane region" description="Helical" evidence="17">
    <location>
        <begin position="82"/>
        <end position="103"/>
    </location>
</feature>
<protein>
    <recommendedName>
        <fullName evidence="4 17">NADH-ubiquinone oxidoreductase chain 5</fullName>
        <ecNumber evidence="3 17">7.1.1.2</ecNumber>
    </recommendedName>
</protein>
<evidence type="ECO:0000256" key="11">
    <source>
        <dbReference type="ARBA" id="ARBA00022989"/>
    </source>
</evidence>
<dbReference type="GO" id="GO:0042773">
    <property type="term" value="P:ATP synthesis coupled electron transport"/>
    <property type="evidence" value="ECO:0007669"/>
    <property type="project" value="InterPro"/>
</dbReference>
<evidence type="ECO:0000256" key="6">
    <source>
        <dbReference type="ARBA" id="ARBA00022660"/>
    </source>
</evidence>
<feature type="domain" description="NADH dehydrogenase subunit 5 C-terminal" evidence="20">
    <location>
        <begin position="389"/>
        <end position="560"/>
    </location>
</feature>
<feature type="transmembrane region" description="Helical" evidence="17">
    <location>
        <begin position="268"/>
        <end position="294"/>
    </location>
</feature>
<keyword evidence="15 17" id="KW-0472">Membrane</keyword>
<proteinExistence type="inferred from homology"/>
<evidence type="ECO:0000256" key="16">
    <source>
        <dbReference type="ARBA" id="ARBA00049551"/>
    </source>
</evidence>
<evidence type="ECO:0000256" key="3">
    <source>
        <dbReference type="ARBA" id="ARBA00012944"/>
    </source>
</evidence>
<keyword evidence="12 17" id="KW-0520">NAD</keyword>
<dbReference type="EC" id="7.1.1.2" evidence="3 17"/>
<evidence type="ECO:0000256" key="4">
    <source>
        <dbReference type="ARBA" id="ARBA00021096"/>
    </source>
</evidence>
<comment type="function">
    <text evidence="17">Core subunit of the mitochondrial membrane respiratory chain NADH dehydrogenase (Complex I) which catalyzes electron transfer from NADH through the respiratory chain, using ubiquinone as an electron acceptor. Essential for the catalytic activity and assembly of complex I.</text>
</comment>
<evidence type="ECO:0000256" key="15">
    <source>
        <dbReference type="ARBA" id="ARBA00023136"/>
    </source>
</evidence>
<dbReference type="AlphaFoldDB" id="W5R4I5"/>
<evidence type="ECO:0000259" key="20">
    <source>
        <dbReference type="Pfam" id="PF06455"/>
    </source>
</evidence>
<feature type="transmembrane region" description="Helical" evidence="17">
    <location>
        <begin position="542"/>
        <end position="560"/>
    </location>
</feature>
<dbReference type="InterPro" id="IPR010934">
    <property type="entry name" value="NADH_DH_su5_C"/>
</dbReference>
<evidence type="ECO:0000259" key="18">
    <source>
        <dbReference type="Pfam" id="PF00361"/>
    </source>
</evidence>
<geneLocation type="mitochondrion" evidence="21"/>
<keyword evidence="11 17" id="KW-1133">Transmembrane helix</keyword>
<feature type="transmembrane region" description="Helical" evidence="17">
    <location>
        <begin position="448"/>
        <end position="469"/>
    </location>
</feature>
<feature type="transmembrane region" description="Helical" evidence="17">
    <location>
        <begin position="12"/>
        <end position="34"/>
    </location>
</feature>
<evidence type="ECO:0000256" key="12">
    <source>
        <dbReference type="ARBA" id="ARBA00023027"/>
    </source>
</evidence>
<feature type="transmembrane region" description="Helical" evidence="17">
    <location>
        <begin position="476"/>
        <end position="493"/>
    </location>
</feature>
<sequence length="561" mass="63454">MNVLVVWSSILFFLFVFLFVGGLYLLIVDVCWIVEYNLGKLICSDLDFVVVFDWVSVLFMSLVLLISCCVLFYSVEYMKGDLYLFRFCFLVLLFVFSMGMVIFSSNLVSILIGWDGLGLVSYALVIYYYNVRSLNAGVITVLSNRIGDIGLLMAIVWMFGFGNWNFIIYVDCFDYNVGWVGLFVLLAGMTSSAQFPFSSWLPAAMAAPTPVSALVHSSTLVTAGVYLLIRFWVLFNFNWFGWFLISIGVITMFMAGYCSLWEMDMSSVVALSTLSQLGFMMVILGCGCWWMAYFHLLTHALFKSLLFLCVGYMIHGYLGEQDFRGFGGLVGSPIVMSGMNLSLLALMGFPFLAGFYSSDMIIEMVFGGVCGSIVVIMIGFGLGMTVLFSFRIGFFGIWGEGFYNVGVDIVSGSAMEFSIVVLSLFSIFFGSFLGWFLFGVPVVVWVDLYIKVLGLFFIVFGFFLSWLFFFVNFWCYFYWCFVDFFGGLMWFLVGLSGNNISRVVDEFYSDYEVGWSEVVGVYSISGMIKLVVPFFELLSNNVLNLYMLSMLVWFVFIYCLV</sequence>
<dbReference type="GO" id="GO:0003954">
    <property type="term" value="F:NADH dehydrogenase activity"/>
    <property type="evidence" value="ECO:0007669"/>
    <property type="project" value="TreeGrafter"/>
</dbReference>
<comment type="function">
    <text evidence="1">Core subunit of the mitochondrial membrane respiratory chain NADH dehydrogenase (Complex I) that is believed to belong to the minimal assembly required for catalysis. Complex I functions in the transfer of electrons from NADH to the respiratory chain. The immediate electron acceptor for the enzyme is believed to be ubiquinone.</text>
</comment>
<feature type="transmembrane region" description="Helical" evidence="17">
    <location>
        <begin position="513"/>
        <end position="535"/>
    </location>
</feature>